<name>A0A1D2MCJ1_ORCCI</name>
<keyword evidence="1" id="KW-0732">Signal</keyword>
<dbReference type="AlphaFoldDB" id="A0A1D2MCJ1"/>
<evidence type="ECO:0000313" key="3">
    <source>
        <dbReference type="EMBL" id="ODM90621.1"/>
    </source>
</evidence>
<sequence>MAKLQLATFLLISIGLTLGDDSWKHQLLDMENGHRADHQAAPFQYNDELAQKAQNWANQLAAECGKMHHEDTATSPNAQYHTGEPLGENIHFAGMVGGSPTNMKAWGEGQATGAAEDWYKEIQYYPWPEFTGSSDHMVFHFTQMVWQGTREVGYGLGARDGCPNIYVVARYYPEGNVLPMFGQNVLPA</sequence>
<dbReference type="EMBL" id="LJIJ01001877">
    <property type="protein sequence ID" value="ODM90621.1"/>
    <property type="molecule type" value="Genomic_DNA"/>
</dbReference>
<organism evidence="3 4">
    <name type="scientific">Orchesella cincta</name>
    <name type="common">Springtail</name>
    <name type="synonym">Podura cincta</name>
    <dbReference type="NCBI Taxonomy" id="48709"/>
    <lineage>
        <taxon>Eukaryota</taxon>
        <taxon>Metazoa</taxon>
        <taxon>Ecdysozoa</taxon>
        <taxon>Arthropoda</taxon>
        <taxon>Hexapoda</taxon>
        <taxon>Collembola</taxon>
        <taxon>Entomobryomorpha</taxon>
        <taxon>Entomobryoidea</taxon>
        <taxon>Orchesellidae</taxon>
        <taxon>Orchesellinae</taxon>
        <taxon>Orchesella</taxon>
    </lineage>
</organism>
<dbReference type="Pfam" id="PF00188">
    <property type="entry name" value="CAP"/>
    <property type="match status" value="1"/>
</dbReference>
<protein>
    <submittedName>
        <fullName evidence="3">Pathogenesis-related protein 1C</fullName>
    </submittedName>
</protein>
<keyword evidence="4" id="KW-1185">Reference proteome</keyword>
<dbReference type="OrthoDB" id="414826at2759"/>
<feature type="chain" id="PRO_5008903804" evidence="1">
    <location>
        <begin position="20"/>
        <end position="188"/>
    </location>
</feature>
<dbReference type="PRINTS" id="PR00837">
    <property type="entry name" value="V5TPXLIKE"/>
</dbReference>
<proteinExistence type="predicted"/>
<evidence type="ECO:0000256" key="1">
    <source>
        <dbReference type="SAM" id="SignalP"/>
    </source>
</evidence>
<feature type="signal peptide" evidence="1">
    <location>
        <begin position="1"/>
        <end position="19"/>
    </location>
</feature>
<dbReference type="InterPro" id="IPR014044">
    <property type="entry name" value="CAP_dom"/>
</dbReference>
<dbReference type="SUPFAM" id="SSF55797">
    <property type="entry name" value="PR-1-like"/>
    <property type="match status" value="1"/>
</dbReference>
<reference evidence="3 4" key="1">
    <citation type="journal article" date="2016" name="Genome Biol. Evol.">
        <title>Gene Family Evolution Reflects Adaptation to Soil Environmental Stressors in the Genome of the Collembolan Orchesella cincta.</title>
        <authorList>
            <person name="Faddeeva-Vakhrusheva A."/>
            <person name="Derks M.F."/>
            <person name="Anvar S.Y."/>
            <person name="Agamennone V."/>
            <person name="Suring W."/>
            <person name="Smit S."/>
            <person name="van Straalen N.M."/>
            <person name="Roelofs D."/>
        </authorList>
    </citation>
    <scope>NUCLEOTIDE SEQUENCE [LARGE SCALE GENOMIC DNA]</scope>
    <source>
        <tissue evidence="3">Mixed pool</tissue>
    </source>
</reference>
<dbReference type="Proteomes" id="UP000094527">
    <property type="component" value="Unassembled WGS sequence"/>
</dbReference>
<dbReference type="InterPro" id="IPR035940">
    <property type="entry name" value="CAP_sf"/>
</dbReference>
<feature type="domain" description="SCP" evidence="2">
    <location>
        <begin position="22"/>
        <end position="179"/>
    </location>
</feature>
<dbReference type="PANTHER" id="PTHR10334">
    <property type="entry name" value="CYSTEINE-RICH SECRETORY PROTEIN-RELATED"/>
    <property type="match status" value="1"/>
</dbReference>
<dbReference type="InterPro" id="IPR001283">
    <property type="entry name" value="CRISP-related"/>
</dbReference>
<evidence type="ECO:0000259" key="2">
    <source>
        <dbReference type="SMART" id="SM00198"/>
    </source>
</evidence>
<dbReference type="Gene3D" id="3.40.33.10">
    <property type="entry name" value="CAP"/>
    <property type="match status" value="1"/>
</dbReference>
<dbReference type="OMA" id="ELRTMEY"/>
<gene>
    <name evidence="3" type="ORF">Ocin01_16061</name>
</gene>
<dbReference type="STRING" id="48709.A0A1D2MCJ1"/>
<comment type="caution">
    <text evidence="3">The sequence shown here is derived from an EMBL/GenBank/DDBJ whole genome shotgun (WGS) entry which is preliminary data.</text>
</comment>
<dbReference type="SMART" id="SM00198">
    <property type="entry name" value="SCP"/>
    <property type="match status" value="1"/>
</dbReference>
<evidence type="ECO:0000313" key="4">
    <source>
        <dbReference type="Proteomes" id="UP000094527"/>
    </source>
</evidence>
<accession>A0A1D2MCJ1</accession>